<protein>
    <submittedName>
        <fullName evidence="1">Uncharacterized protein</fullName>
    </submittedName>
</protein>
<proteinExistence type="predicted"/>
<name>A0AAN4Z1L5_9BILA</name>
<feature type="non-terminal residue" evidence="1">
    <location>
        <position position="1"/>
    </location>
</feature>
<dbReference type="Proteomes" id="UP001328107">
    <property type="component" value="Unassembled WGS sequence"/>
</dbReference>
<dbReference type="EMBL" id="BTRK01000001">
    <property type="protein sequence ID" value="GMR30268.1"/>
    <property type="molecule type" value="Genomic_DNA"/>
</dbReference>
<comment type="caution">
    <text evidence="1">The sequence shown here is derived from an EMBL/GenBank/DDBJ whole genome shotgun (WGS) entry which is preliminary data.</text>
</comment>
<gene>
    <name evidence="1" type="ORF">PMAYCL1PPCAC_00463</name>
</gene>
<feature type="non-terminal residue" evidence="1">
    <location>
        <position position="71"/>
    </location>
</feature>
<accession>A0AAN4Z1L5</accession>
<keyword evidence="2" id="KW-1185">Reference proteome</keyword>
<sequence>VFNELVKRIDEKPCLHCGFCDRVMFTARQIFMHMASAEHSSKVHPDLLIFNNTLIQIVGAERVELMFKQEA</sequence>
<organism evidence="1 2">
    <name type="scientific">Pristionchus mayeri</name>
    <dbReference type="NCBI Taxonomy" id="1317129"/>
    <lineage>
        <taxon>Eukaryota</taxon>
        <taxon>Metazoa</taxon>
        <taxon>Ecdysozoa</taxon>
        <taxon>Nematoda</taxon>
        <taxon>Chromadorea</taxon>
        <taxon>Rhabditida</taxon>
        <taxon>Rhabditina</taxon>
        <taxon>Diplogasteromorpha</taxon>
        <taxon>Diplogasteroidea</taxon>
        <taxon>Neodiplogasteridae</taxon>
        <taxon>Pristionchus</taxon>
    </lineage>
</organism>
<evidence type="ECO:0000313" key="1">
    <source>
        <dbReference type="EMBL" id="GMR30268.1"/>
    </source>
</evidence>
<dbReference type="AlphaFoldDB" id="A0AAN4Z1L5"/>
<evidence type="ECO:0000313" key="2">
    <source>
        <dbReference type="Proteomes" id="UP001328107"/>
    </source>
</evidence>
<reference evidence="2" key="1">
    <citation type="submission" date="2022-10" db="EMBL/GenBank/DDBJ databases">
        <title>Genome assembly of Pristionchus species.</title>
        <authorList>
            <person name="Yoshida K."/>
            <person name="Sommer R.J."/>
        </authorList>
    </citation>
    <scope>NUCLEOTIDE SEQUENCE [LARGE SCALE GENOMIC DNA]</scope>
    <source>
        <strain evidence="2">RS5460</strain>
    </source>
</reference>